<dbReference type="Pfam" id="PF01177">
    <property type="entry name" value="Asp_Glu_race"/>
    <property type="match status" value="1"/>
</dbReference>
<dbReference type="HAMAP" id="MF_00258">
    <property type="entry name" value="Glu_racemase"/>
    <property type="match status" value="1"/>
</dbReference>
<dbReference type="PANTHER" id="PTHR21198:SF2">
    <property type="entry name" value="GLUTAMATE RACEMASE"/>
    <property type="match status" value="1"/>
</dbReference>
<organism evidence="8 9">
    <name type="scientific">Candidatus Uhrbacteria bacterium RIFCSPHIGHO2_12_FULL_60_25</name>
    <dbReference type="NCBI Taxonomy" id="1802399"/>
    <lineage>
        <taxon>Bacteria</taxon>
        <taxon>Candidatus Uhriibacteriota</taxon>
    </lineage>
</organism>
<keyword evidence="4 7" id="KW-0573">Peptidoglycan synthesis</keyword>
<dbReference type="InterPro" id="IPR018187">
    <property type="entry name" value="Asp/Glu_racemase_AS_1"/>
</dbReference>
<dbReference type="GO" id="GO:0009252">
    <property type="term" value="P:peptidoglycan biosynthetic process"/>
    <property type="evidence" value="ECO:0007669"/>
    <property type="project" value="UniProtKB-UniRule"/>
</dbReference>
<evidence type="ECO:0000256" key="1">
    <source>
        <dbReference type="ARBA" id="ARBA00001602"/>
    </source>
</evidence>
<dbReference type="FunFam" id="3.40.50.1860:FF:000001">
    <property type="entry name" value="Glutamate racemase"/>
    <property type="match status" value="1"/>
</dbReference>
<keyword evidence="6 7" id="KW-0961">Cell wall biogenesis/degradation</keyword>
<protein>
    <recommendedName>
        <fullName evidence="2 7">Glutamate racemase</fullName>
        <ecNumber evidence="2 7">5.1.1.3</ecNumber>
    </recommendedName>
</protein>
<evidence type="ECO:0000313" key="9">
    <source>
        <dbReference type="Proteomes" id="UP000176603"/>
    </source>
</evidence>
<keyword evidence="5 7" id="KW-0413">Isomerase</keyword>
<proteinExistence type="inferred from homology"/>
<feature type="active site" description="Proton donor/acceptor" evidence="7">
    <location>
        <position position="69"/>
    </location>
</feature>
<accession>A0A1F7UM58</accession>
<dbReference type="GO" id="GO:0071555">
    <property type="term" value="P:cell wall organization"/>
    <property type="evidence" value="ECO:0007669"/>
    <property type="project" value="UniProtKB-KW"/>
</dbReference>
<dbReference type="Proteomes" id="UP000176603">
    <property type="component" value="Unassembled WGS sequence"/>
</dbReference>
<feature type="binding site" evidence="7">
    <location>
        <begin position="38"/>
        <end position="39"/>
    </location>
    <ligand>
        <name>substrate</name>
    </ligand>
</feature>
<evidence type="ECO:0000256" key="2">
    <source>
        <dbReference type="ARBA" id="ARBA00013090"/>
    </source>
</evidence>
<dbReference type="PROSITE" id="PS00924">
    <property type="entry name" value="ASP_GLU_RACEMASE_2"/>
    <property type="match status" value="1"/>
</dbReference>
<dbReference type="InterPro" id="IPR004391">
    <property type="entry name" value="Glu_race"/>
</dbReference>
<dbReference type="PANTHER" id="PTHR21198">
    <property type="entry name" value="GLUTAMATE RACEMASE"/>
    <property type="match status" value="1"/>
</dbReference>
<dbReference type="NCBIfam" id="TIGR00067">
    <property type="entry name" value="glut_race"/>
    <property type="match status" value="1"/>
</dbReference>
<evidence type="ECO:0000256" key="3">
    <source>
        <dbReference type="ARBA" id="ARBA00022960"/>
    </source>
</evidence>
<reference evidence="8 9" key="1">
    <citation type="journal article" date="2016" name="Nat. Commun.">
        <title>Thousands of microbial genomes shed light on interconnected biogeochemical processes in an aquifer system.</title>
        <authorList>
            <person name="Anantharaman K."/>
            <person name="Brown C.T."/>
            <person name="Hug L.A."/>
            <person name="Sharon I."/>
            <person name="Castelle C.J."/>
            <person name="Probst A.J."/>
            <person name="Thomas B.C."/>
            <person name="Singh A."/>
            <person name="Wilkins M.J."/>
            <person name="Karaoz U."/>
            <person name="Brodie E.L."/>
            <person name="Williams K.H."/>
            <person name="Hubbard S.S."/>
            <person name="Banfield J.F."/>
        </authorList>
    </citation>
    <scope>NUCLEOTIDE SEQUENCE [LARGE SCALE GENOMIC DNA]</scope>
</reference>
<dbReference type="InterPro" id="IPR001920">
    <property type="entry name" value="Asp/Glu_race"/>
</dbReference>
<dbReference type="UniPathway" id="UPA00219"/>
<dbReference type="InterPro" id="IPR033134">
    <property type="entry name" value="Asp/Glu_racemase_AS_2"/>
</dbReference>
<dbReference type="InterPro" id="IPR015942">
    <property type="entry name" value="Asp/Glu/hydantoin_racemase"/>
</dbReference>
<comment type="function">
    <text evidence="7">Provides the (R)-glutamate required for cell wall biosynthesis.</text>
</comment>
<name>A0A1F7UM58_9BACT</name>
<comment type="similarity">
    <text evidence="7">Belongs to the aspartate/glutamate racemases family.</text>
</comment>
<comment type="caution">
    <text evidence="8">The sequence shown here is derived from an EMBL/GenBank/DDBJ whole genome shotgun (WGS) entry which is preliminary data.</text>
</comment>
<keyword evidence="3 7" id="KW-0133">Cell shape</keyword>
<feature type="binding site" evidence="7">
    <location>
        <begin position="6"/>
        <end position="7"/>
    </location>
    <ligand>
        <name>substrate</name>
    </ligand>
</feature>
<dbReference type="STRING" id="1802399.A3E39_04590"/>
<evidence type="ECO:0000256" key="7">
    <source>
        <dbReference type="HAMAP-Rule" id="MF_00258"/>
    </source>
</evidence>
<dbReference type="Gene3D" id="3.40.50.1860">
    <property type="match status" value="2"/>
</dbReference>
<evidence type="ECO:0000256" key="5">
    <source>
        <dbReference type="ARBA" id="ARBA00023235"/>
    </source>
</evidence>
<evidence type="ECO:0000313" key="8">
    <source>
        <dbReference type="EMBL" id="OGL79315.1"/>
    </source>
</evidence>
<dbReference type="EC" id="5.1.1.3" evidence="2 7"/>
<comment type="pathway">
    <text evidence="7">Cell wall biogenesis; peptidoglycan biosynthesis.</text>
</comment>
<comment type="catalytic activity">
    <reaction evidence="1 7">
        <text>L-glutamate = D-glutamate</text>
        <dbReference type="Rhea" id="RHEA:12813"/>
        <dbReference type="ChEBI" id="CHEBI:29985"/>
        <dbReference type="ChEBI" id="CHEBI:29986"/>
        <dbReference type="EC" id="5.1.1.3"/>
    </reaction>
</comment>
<gene>
    <name evidence="7" type="primary">murI</name>
    <name evidence="8" type="ORF">A3E39_04590</name>
</gene>
<sequence>MLGIFDSGIGGLTVVKELLRRHPQASFLYLGDTARTPYGNKSKETIERYAVEDARFLVSQGADALVVACNSMSAYAMDALRAAFPRLRIYEVITPAVEVAAKTSKGRVGVIGTRATVGSDLYATRLRSARPDLDVTSVACPLFVPLVEEGMLDARETKMIARRYLAPLVQKQVDTLILGCTHYPLLAGVIQARVGRRVRLIDSPSAVMDAIERDDPGQLSSGAQRYFFTDDNARTREIAEKWLGRTIST</sequence>
<feature type="active site" description="Proton donor/acceptor" evidence="7">
    <location>
        <position position="180"/>
    </location>
</feature>
<dbReference type="EMBL" id="MGEH01000013">
    <property type="protein sequence ID" value="OGL79315.1"/>
    <property type="molecule type" value="Genomic_DNA"/>
</dbReference>
<dbReference type="SUPFAM" id="SSF53681">
    <property type="entry name" value="Aspartate/glutamate racemase"/>
    <property type="match status" value="2"/>
</dbReference>
<dbReference type="AlphaFoldDB" id="A0A1F7UM58"/>
<evidence type="ECO:0000256" key="6">
    <source>
        <dbReference type="ARBA" id="ARBA00023316"/>
    </source>
</evidence>
<dbReference type="PROSITE" id="PS00923">
    <property type="entry name" value="ASP_GLU_RACEMASE_1"/>
    <property type="match status" value="1"/>
</dbReference>
<evidence type="ECO:0000256" key="4">
    <source>
        <dbReference type="ARBA" id="ARBA00022984"/>
    </source>
</evidence>
<feature type="binding site" evidence="7">
    <location>
        <begin position="181"/>
        <end position="182"/>
    </location>
    <ligand>
        <name>substrate</name>
    </ligand>
</feature>
<dbReference type="GO" id="GO:0008881">
    <property type="term" value="F:glutamate racemase activity"/>
    <property type="evidence" value="ECO:0007669"/>
    <property type="project" value="UniProtKB-UniRule"/>
</dbReference>
<feature type="binding site" evidence="7">
    <location>
        <begin position="70"/>
        <end position="71"/>
    </location>
    <ligand>
        <name>substrate</name>
    </ligand>
</feature>
<dbReference type="GO" id="GO:0008360">
    <property type="term" value="P:regulation of cell shape"/>
    <property type="evidence" value="ECO:0007669"/>
    <property type="project" value="UniProtKB-KW"/>
</dbReference>